<dbReference type="PIRSF" id="PIRSF002070">
    <property type="entry name" value="SSB"/>
    <property type="match status" value="1"/>
</dbReference>
<evidence type="ECO:0000256" key="3">
    <source>
        <dbReference type="PIRNR" id="PIRNR002070"/>
    </source>
</evidence>
<evidence type="ECO:0000256" key="2">
    <source>
        <dbReference type="HAMAP-Rule" id="MF_00984"/>
    </source>
</evidence>
<dbReference type="PANTHER" id="PTHR10302">
    <property type="entry name" value="SINGLE-STRANDED DNA-BINDING PROTEIN"/>
    <property type="match status" value="1"/>
</dbReference>
<dbReference type="SUPFAM" id="SSF50249">
    <property type="entry name" value="Nucleic acid-binding proteins"/>
    <property type="match status" value="1"/>
</dbReference>
<dbReference type="GO" id="GO:0003697">
    <property type="term" value="F:single-stranded DNA binding"/>
    <property type="evidence" value="ECO:0007669"/>
    <property type="project" value="UniProtKB-UniRule"/>
</dbReference>
<dbReference type="InterPro" id="IPR000424">
    <property type="entry name" value="Primosome_PriB/ssb"/>
</dbReference>
<reference evidence="4 5" key="1">
    <citation type="journal article" date="2016" name="Nat. Commun.">
        <title>Thousands of microbial genomes shed light on interconnected biogeochemical processes in an aquifer system.</title>
        <authorList>
            <person name="Anantharaman K."/>
            <person name="Brown C.T."/>
            <person name="Hug L.A."/>
            <person name="Sharon I."/>
            <person name="Castelle C.J."/>
            <person name="Probst A.J."/>
            <person name="Thomas B.C."/>
            <person name="Singh A."/>
            <person name="Wilkins M.J."/>
            <person name="Karaoz U."/>
            <person name="Brodie E.L."/>
            <person name="Williams K.H."/>
            <person name="Hubbard S.S."/>
            <person name="Banfield J.F."/>
        </authorList>
    </citation>
    <scope>NUCLEOTIDE SEQUENCE [LARGE SCALE GENOMIC DNA]</scope>
</reference>
<dbReference type="CDD" id="cd04496">
    <property type="entry name" value="SSB_OBF"/>
    <property type="match status" value="1"/>
</dbReference>
<dbReference type="NCBIfam" id="TIGR00621">
    <property type="entry name" value="ssb"/>
    <property type="match status" value="1"/>
</dbReference>
<evidence type="ECO:0000313" key="4">
    <source>
        <dbReference type="EMBL" id="OGC28400.1"/>
    </source>
</evidence>
<evidence type="ECO:0000256" key="1">
    <source>
        <dbReference type="ARBA" id="ARBA00023125"/>
    </source>
</evidence>
<gene>
    <name evidence="4" type="ORF">A3K49_05420</name>
</gene>
<comment type="subunit">
    <text evidence="2">Homotetramer.</text>
</comment>
<dbReference type="PROSITE" id="PS50935">
    <property type="entry name" value="SSB"/>
    <property type="match status" value="1"/>
</dbReference>
<comment type="caution">
    <text evidence="4">The sequence shown here is derived from an EMBL/GenBank/DDBJ whole genome shotgun (WGS) entry which is preliminary data.</text>
</comment>
<dbReference type="InterPro" id="IPR011344">
    <property type="entry name" value="ssDNA-bd"/>
</dbReference>
<evidence type="ECO:0000313" key="5">
    <source>
        <dbReference type="Proteomes" id="UP000178602"/>
    </source>
</evidence>
<organism evidence="4 5">
    <name type="scientific">candidate division WOR-1 bacterium RIFOXYC12_FULL_54_18</name>
    <dbReference type="NCBI Taxonomy" id="1802584"/>
    <lineage>
        <taxon>Bacteria</taxon>
        <taxon>Bacillati</taxon>
        <taxon>Saganbacteria</taxon>
    </lineage>
</organism>
<dbReference type="EMBL" id="MEUG01000001">
    <property type="protein sequence ID" value="OGC28400.1"/>
    <property type="molecule type" value="Genomic_DNA"/>
</dbReference>
<dbReference type="Proteomes" id="UP000178602">
    <property type="component" value="Unassembled WGS sequence"/>
</dbReference>
<comment type="caution">
    <text evidence="2">Lacks conserved residue(s) required for the propagation of feature annotation.</text>
</comment>
<dbReference type="HAMAP" id="MF_00984">
    <property type="entry name" value="SSB"/>
    <property type="match status" value="1"/>
</dbReference>
<proteinExistence type="inferred from homology"/>
<dbReference type="GO" id="GO:0009295">
    <property type="term" value="C:nucleoid"/>
    <property type="evidence" value="ECO:0007669"/>
    <property type="project" value="TreeGrafter"/>
</dbReference>
<dbReference type="Pfam" id="PF00436">
    <property type="entry name" value="SSB"/>
    <property type="match status" value="1"/>
</dbReference>
<accession>A0A1F4T769</accession>
<keyword evidence="1 2" id="KW-0238">DNA-binding</keyword>
<protein>
    <recommendedName>
        <fullName evidence="2 3">Single-stranded DNA-binding protein</fullName>
        <shortName evidence="2">SSB</shortName>
    </recommendedName>
</protein>
<dbReference type="AlphaFoldDB" id="A0A1F4T769"/>
<dbReference type="PANTHER" id="PTHR10302:SF27">
    <property type="entry name" value="SINGLE-STRANDED DNA-BINDING PROTEIN"/>
    <property type="match status" value="1"/>
</dbReference>
<dbReference type="InterPro" id="IPR012340">
    <property type="entry name" value="NA-bd_OB-fold"/>
</dbReference>
<name>A0A1F4T769_UNCSA</name>
<dbReference type="Gene3D" id="2.40.50.140">
    <property type="entry name" value="Nucleic acid-binding proteins"/>
    <property type="match status" value="1"/>
</dbReference>
<sequence length="126" mass="14047">MANLNRIILVGRLVEEVDSRITVNGLPVAKFKLAVERSFGENAVDYIDVVAWRKLAEESKDRIKKGSLVLVEGRIQNRSFDGQNGQRQWVTEVVARSVVPLHHAEAAVRVAEAEPTELEAAEDLPF</sequence>
<dbReference type="GO" id="GO:0006260">
    <property type="term" value="P:DNA replication"/>
    <property type="evidence" value="ECO:0007669"/>
    <property type="project" value="InterPro"/>
</dbReference>